<reference evidence="4" key="1">
    <citation type="submission" date="2015-01" db="EMBL/GenBank/DDBJ databases">
        <title>Flavisolibacter sp./LCS9/ whole genome sequencing.</title>
        <authorList>
            <person name="Kim M.K."/>
            <person name="Srinivasan S."/>
            <person name="Lee J.-J."/>
        </authorList>
    </citation>
    <scope>NUCLEOTIDE SEQUENCE [LARGE SCALE GENOMIC DNA]</scope>
    <source>
        <strain evidence="4">LCS9</strain>
    </source>
</reference>
<dbReference type="STRING" id="1492898.SY85_19250"/>
<dbReference type="EMBL" id="CP011390">
    <property type="protein sequence ID" value="ANE52304.1"/>
    <property type="molecule type" value="Genomic_DNA"/>
</dbReference>
<feature type="signal peptide" evidence="1">
    <location>
        <begin position="1"/>
        <end position="25"/>
    </location>
</feature>
<proteinExistence type="predicted"/>
<reference evidence="3 4" key="2">
    <citation type="journal article" date="2016" name="Int. J. Syst. Evol. Microbiol.">
        <title>Flavisolibacter tropicus sp. nov., isolated from tropical soil.</title>
        <authorList>
            <person name="Lee J.J."/>
            <person name="Kang M.S."/>
            <person name="Kim G.S."/>
            <person name="Lee C.S."/>
            <person name="Lim S."/>
            <person name="Lee J."/>
            <person name="Roh S.H."/>
            <person name="Kang H."/>
            <person name="Ha J.M."/>
            <person name="Bae S."/>
            <person name="Jung H.Y."/>
            <person name="Kim M.K."/>
        </authorList>
    </citation>
    <scope>NUCLEOTIDE SEQUENCE [LARGE SCALE GENOMIC DNA]</scope>
    <source>
        <strain evidence="3 4">LCS9</strain>
    </source>
</reference>
<dbReference type="SUPFAM" id="SSF52833">
    <property type="entry name" value="Thioredoxin-like"/>
    <property type="match status" value="1"/>
</dbReference>
<evidence type="ECO:0000313" key="3">
    <source>
        <dbReference type="EMBL" id="ANE52304.1"/>
    </source>
</evidence>
<dbReference type="PROSITE" id="PS51352">
    <property type="entry name" value="THIOREDOXIN_2"/>
    <property type="match status" value="1"/>
</dbReference>
<dbReference type="CDD" id="cd02966">
    <property type="entry name" value="TlpA_like_family"/>
    <property type="match status" value="1"/>
</dbReference>
<dbReference type="Gene3D" id="3.40.30.10">
    <property type="entry name" value="Glutaredoxin"/>
    <property type="match status" value="1"/>
</dbReference>
<keyword evidence="1" id="KW-0732">Signal</keyword>
<dbReference type="Pfam" id="PF00085">
    <property type="entry name" value="Thioredoxin"/>
    <property type="match status" value="1"/>
</dbReference>
<dbReference type="KEGG" id="fla:SY85_19250"/>
<protein>
    <recommendedName>
        <fullName evidence="2">Thioredoxin domain-containing protein</fullName>
    </recommendedName>
</protein>
<dbReference type="Proteomes" id="UP000077177">
    <property type="component" value="Chromosome"/>
</dbReference>
<name>A0A172TZK5_9BACT</name>
<gene>
    <name evidence="3" type="ORF">SY85_19250</name>
</gene>
<evidence type="ECO:0000259" key="2">
    <source>
        <dbReference type="PROSITE" id="PS51352"/>
    </source>
</evidence>
<sequence>MLKDHMRPSFYLLLFLCTITVTLHAQNENTPFLNIGDPAPPLRVRKWFKGLPVQQFEKGKIYVVEFWATWCRPCLASMPHLSTLAREYKDHVTFIAIDVMENKTTTLENIKAVVERMGSRMDFPVATEDSNLMATGWIEASAHEGIPATFVVNAEGKLAWFGHPKDLPAVLPNIVNNTWNIKEASSRLNENRRLRDLDREVPSLLMEYKVDQFKPGSVTKPDSILFAINEMVRKEPKLKYAPFIAYDNFRFLLMTDPDKAYAYGKEVLVNPTYQEPAYNAIIGNIAWYSDKMKIPGKIYELGAEACQLEIDHVVYPELVNLPEMYSKMADMYWRSNNKIKAIEAQQKAIDAMKVKQALEMTELETKFQQYKDMKTF</sequence>
<organism evidence="3 4">
    <name type="scientific">Flavisolibacter tropicus</name>
    <dbReference type="NCBI Taxonomy" id="1492898"/>
    <lineage>
        <taxon>Bacteria</taxon>
        <taxon>Pseudomonadati</taxon>
        <taxon>Bacteroidota</taxon>
        <taxon>Chitinophagia</taxon>
        <taxon>Chitinophagales</taxon>
        <taxon>Chitinophagaceae</taxon>
        <taxon>Flavisolibacter</taxon>
    </lineage>
</organism>
<dbReference type="PANTHER" id="PTHR42852">
    <property type="entry name" value="THIOL:DISULFIDE INTERCHANGE PROTEIN DSBE"/>
    <property type="match status" value="1"/>
</dbReference>
<dbReference type="InterPro" id="IPR050553">
    <property type="entry name" value="Thioredoxin_ResA/DsbE_sf"/>
</dbReference>
<evidence type="ECO:0000313" key="4">
    <source>
        <dbReference type="Proteomes" id="UP000077177"/>
    </source>
</evidence>
<dbReference type="PANTHER" id="PTHR42852:SF18">
    <property type="entry name" value="CHROMOSOME UNDETERMINED SCAFFOLD_47, WHOLE GENOME SHOTGUN SEQUENCE"/>
    <property type="match status" value="1"/>
</dbReference>
<dbReference type="InterPro" id="IPR036249">
    <property type="entry name" value="Thioredoxin-like_sf"/>
</dbReference>
<dbReference type="AlphaFoldDB" id="A0A172TZK5"/>
<feature type="chain" id="PRO_5008001456" description="Thioredoxin domain-containing protein" evidence="1">
    <location>
        <begin position="26"/>
        <end position="376"/>
    </location>
</feature>
<keyword evidence="4" id="KW-1185">Reference proteome</keyword>
<evidence type="ECO:0000256" key="1">
    <source>
        <dbReference type="SAM" id="SignalP"/>
    </source>
</evidence>
<dbReference type="InterPro" id="IPR013766">
    <property type="entry name" value="Thioredoxin_domain"/>
</dbReference>
<accession>A0A172TZK5</accession>
<feature type="domain" description="Thioredoxin" evidence="2">
    <location>
        <begin position="33"/>
        <end position="180"/>
    </location>
</feature>